<organism evidence="1 2">
    <name type="scientific">Hyphomicrobium denitrificans (strain ATCC 51888 / DSM 1869 / NCIMB 11706 / TK 0415)</name>
    <dbReference type="NCBI Taxonomy" id="582899"/>
    <lineage>
        <taxon>Bacteria</taxon>
        <taxon>Pseudomonadati</taxon>
        <taxon>Pseudomonadota</taxon>
        <taxon>Alphaproteobacteria</taxon>
        <taxon>Hyphomicrobiales</taxon>
        <taxon>Hyphomicrobiaceae</taxon>
        <taxon>Hyphomicrobium</taxon>
    </lineage>
</organism>
<dbReference type="HOGENOM" id="CLU_085951_0_1_5"/>
<evidence type="ECO:0000313" key="2">
    <source>
        <dbReference type="Proteomes" id="UP000002033"/>
    </source>
</evidence>
<sequence length="191" mass="20796">MSLVMTSPPAVEPVTVAEAKAHMRIDTDVEDILIGSLVLTSRLHIETALSLALITQSWKFTLDRWPQSREIELPLAPLRSVGGVRVIDASGNATTVSDQSYLVDLASRPPRLIWNNSVPPLPGRAAKGIEIDLTAGFGDSAASVPAPLKHAILMLTAHWYEHRDPREIGQDGARIPDAISDLITPFRTIRL</sequence>
<dbReference type="eggNOG" id="ENOG5032SBG">
    <property type="taxonomic scope" value="Bacteria"/>
</dbReference>
<dbReference type="STRING" id="582899.Hden_1112"/>
<dbReference type="OrthoDB" id="7597216at2"/>
<dbReference type="InterPro" id="IPR011738">
    <property type="entry name" value="Phage_CHP"/>
</dbReference>
<name>D8JVN7_HYPDA</name>
<dbReference type="KEGG" id="hdn:Hden_1112"/>
<dbReference type="Proteomes" id="UP000002033">
    <property type="component" value="Chromosome"/>
</dbReference>
<protein>
    <recommendedName>
        <fullName evidence="3">PhiE125 gp8 family phage protein</fullName>
    </recommendedName>
</protein>
<keyword evidence="2" id="KW-1185">Reference proteome</keyword>
<dbReference type="RefSeq" id="WP_013215141.1">
    <property type="nucleotide sequence ID" value="NC_014313.1"/>
</dbReference>
<reference evidence="2" key="1">
    <citation type="journal article" date="2011" name="J. Bacteriol.">
        <title>Genome sequences of eight morphologically diverse alphaproteobacteria.</title>
        <authorList>
            <consortium name="US DOE Joint Genome Institute"/>
            <person name="Brown P.J."/>
            <person name="Kysela D.T."/>
            <person name="Buechlein A."/>
            <person name="Hemmerich C."/>
            <person name="Brun Y.V."/>
        </authorList>
    </citation>
    <scope>NUCLEOTIDE SEQUENCE [LARGE SCALE GENOMIC DNA]</scope>
    <source>
        <strain evidence="2">ATCC 51888 / DSM 1869 / NCIB 11706 / TK 0415</strain>
    </source>
</reference>
<dbReference type="AlphaFoldDB" id="D8JVN7"/>
<accession>D8JVN7</accession>
<dbReference type="InterPro" id="IPR006450">
    <property type="entry name" value="Phage_HK97_gp6-like"/>
</dbReference>
<evidence type="ECO:0000313" key="1">
    <source>
        <dbReference type="EMBL" id="ADJ22926.1"/>
    </source>
</evidence>
<evidence type="ECO:0008006" key="3">
    <source>
        <dbReference type="Google" id="ProtNLM"/>
    </source>
</evidence>
<proteinExistence type="predicted"/>
<gene>
    <name evidence="1" type="ordered locus">Hden_1112</name>
</gene>
<dbReference type="EMBL" id="CP002083">
    <property type="protein sequence ID" value="ADJ22926.1"/>
    <property type="molecule type" value="Genomic_DNA"/>
</dbReference>
<dbReference type="Gene3D" id="1.10.3230.30">
    <property type="entry name" value="Phage gp6-like head-tail connector protein"/>
    <property type="match status" value="1"/>
</dbReference>
<dbReference type="NCBIfam" id="TIGR01560">
    <property type="entry name" value="put_DNA_pack"/>
    <property type="match status" value="1"/>
</dbReference>
<dbReference type="NCBIfam" id="TIGR02215">
    <property type="entry name" value="phage_chp_gp8"/>
    <property type="match status" value="1"/>
</dbReference>
<dbReference type="CDD" id="cd08054">
    <property type="entry name" value="gp6"/>
    <property type="match status" value="1"/>
</dbReference>